<dbReference type="Proteomes" id="UP001597115">
    <property type="component" value="Unassembled WGS sequence"/>
</dbReference>
<keyword evidence="4 7" id="KW-0378">Hydrolase</keyword>
<keyword evidence="6 7" id="KW-0482">Metalloprotease</keyword>
<evidence type="ECO:0000256" key="2">
    <source>
        <dbReference type="ARBA" id="ARBA00022670"/>
    </source>
</evidence>
<comment type="caution">
    <text evidence="10">The sequence shown here is derived from an EMBL/GenBank/DDBJ whole genome shotgun (WGS) entry which is preliminary data.</text>
</comment>
<feature type="signal peptide" evidence="8">
    <location>
        <begin position="1"/>
        <end position="21"/>
    </location>
</feature>
<dbReference type="RefSeq" id="WP_380889628.1">
    <property type="nucleotide sequence ID" value="NZ_JBHUDY010000001.1"/>
</dbReference>
<sequence length="713" mass="78859">MNFHTILAASLMAATAPAALAAPVASAAQAANPLLAKWAGPYGGVPAFDTVQIAQFKPALEAAMAENLREIDVIANNPAPPTFANTFVPLEQSGRTLNRVYTYFGIWSSNLSTPEFQKVEEEMSPKLSAHQDKIVQNEKLFRRIDAIYNSPEKAKLTPEQQRLVWVYWNNFTQQGAKLSAADKAQLSQVNQQLAGLYTKFSQNQLWDEEHDALVLDSQAQLAGLSPAQIASAAQEGERRGMKGKWVIANTRSAMEPFLTNATDRGLRQKAFEIWTSRGDHPGEHDNNPVVTQVLQLRAQKAKLLGYPTYAHWHLADTMAKTPDNAINLMMAAWKPAIAQVKTDVADMQAIAAKDGGFKIAPWDYRFYAEKLRKAKYDLDMNEVKPYLQLDHVRDAMFWAAGQLYGFTFTPVKGLPVFNPDMTVYEVKGRDGKHVGLWYFDPYARPGKSSGAWMNEYRTQSNFDGPIATIVSNNANFVKAQPGEPVTISFIDAETMFHEFGHALHGLNSAVHYPSLAGTSTARDFVEFPSQFNEHFLTTPEVMKFLVNAKGERIPQALVDKIKAAQTFNQAFSVVEAQASAIVDMKMHLAGATPVEPHAFEKATLAELGMPSEIVMRHRIPQFGHVFSGEGYAAGYYGYLWAEVLDQDAYQAFVEAGSPWDAATAKRFHDMILSVGNTVNPAAAYRNFRGRDPKVDAWLKDKGFPVPAATAASN</sequence>
<evidence type="ECO:0000256" key="4">
    <source>
        <dbReference type="ARBA" id="ARBA00022801"/>
    </source>
</evidence>
<evidence type="ECO:0000259" key="9">
    <source>
        <dbReference type="Pfam" id="PF01432"/>
    </source>
</evidence>
<dbReference type="Gene3D" id="1.20.1050.40">
    <property type="entry name" value="Endopeptidase. Chain P, domain 1"/>
    <property type="match status" value="1"/>
</dbReference>
<evidence type="ECO:0000256" key="3">
    <source>
        <dbReference type="ARBA" id="ARBA00022723"/>
    </source>
</evidence>
<feature type="chain" id="PRO_5046636676" evidence="8">
    <location>
        <begin position="22"/>
        <end position="713"/>
    </location>
</feature>
<keyword evidence="11" id="KW-1185">Reference proteome</keyword>
<dbReference type="CDD" id="cd06456">
    <property type="entry name" value="M3A_DCP"/>
    <property type="match status" value="1"/>
</dbReference>
<protein>
    <submittedName>
        <fullName evidence="10">M3 family metallopeptidase</fullName>
    </submittedName>
</protein>
<comment type="similarity">
    <text evidence="1 7">Belongs to the peptidase M3 family.</text>
</comment>
<dbReference type="InterPro" id="IPR045090">
    <property type="entry name" value="Pept_M3A_M3B"/>
</dbReference>
<dbReference type="EMBL" id="JBHUDY010000001">
    <property type="protein sequence ID" value="MFD1612596.1"/>
    <property type="molecule type" value="Genomic_DNA"/>
</dbReference>
<keyword evidence="5 7" id="KW-0862">Zinc</keyword>
<evidence type="ECO:0000313" key="10">
    <source>
        <dbReference type="EMBL" id="MFD1612596.1"/>
    </source>
</evidence>
<accession>A0ABW4I3R9</accession>
<evidence type="ECO:0000256" key="7">
    <source>
        <dbReference type="RuleBase" id="RU003435"/>
    </source>
</evidence>
<evidence type="ECO:0000256" key="5">
    <source>
        <dbReference type="ARBA" id="ARBA00022833"/>
    </source>
</evidence>
<name>A0ABW4I3R9_9SPHN</name>
<organism evidence="10 11">
    <name type="scientific">Sphingomonas tabacisoli</name>
    <dbReference type="NCBI Taxonomy" id="2249466"/>
    <lineage>
        <taxon>Bacteria</taxon>
        <taxon>Pseudomonadati</taxon>
        <taxon>Pseudomonadota</taxon>
        <taxon>Alphaproteobacteria</taxon>
        <taxon>Sphingomonadales</taxon>
        <taxon>Sphingomonadaceae</taxon>
        <taxon>Sphingomonas</taxon>
    </lineage>
</organism>
<dbReference type="SUPFAM" id="SSF55486">
    <property type="entry name" value="Metalloproteases ('zincins'), catalytic domain"/>
    <property type="match status" value="1"/>
</dbReference>
<comment type="cofactor">
    <cofactor evidence="7">
        <name>Zn(2+)</name>
        <dbReference type="ChEBI" id="CHEBI:29105"/>
    </cofactor>
    <text evidence="7">Binds 1 zinc ion.</text>
</comment>
<dbReference type="InterPro" id="IPR001567">
    <property type="entry name" value="Pept_M3A_M3B_dom"/>
</dbReference>
<dbReference type="PANTHER" id="PTHR43660">
    <property type="entry name" value="DIPEPTIDYL CARBOXYPEPTIDASE"/>
    <property type="match status" value="1"/>
</dbReference>
<dbReference type="InterPro" id="IPR024079">
    <property type="entry name" value="MetalloPept_cat_dom_sf"/>
</dbReference>
<feature type="domain" description="Peptidase M3A/M3B catalytic" evidence="9">
    <location>
        <begin position="257"/>
        <end position="702"/>
    </location>
</feature>
<reference evidence="11" key="1">
    <citation type="journal article" date="2019" name="Int. J. Syst. Evol. Microbiol.">
        <title>The Global Catalogue of Microorganisms (GCM) 10K type strain sequencing project: providing services to taxonomists for standard genome sequencing and annotation.</title>
        <authorList>
            <consortium name="The Broad Institute Genomics Platform"/>
            <consortium name="The Broad Institute Genome Sequencing Center for Infectious Disease"/>
            <person name="Wu L."/>
            <person name="Ma J."/>
        </authorList>
    </citation>
    <scope>NUCLEOTIDE SEQUENCE [LARGE SCALE GENOMIC DNA]</scope>
    <source>
        <strain evidence="11">CGMCC 1.16275</strain>
    </source>
</reference>
<dbReference type="InterPro" id="IPR024080">
    <property type="entry name" value="Neurolysin/TOP_N"/>
</dbReference>
<evidence type="ECO:0000256" key="8">
    <source>
        <dbReference type="SAM" id="SignalP"/>
    </source>
</evidence>
<keyword evidence="2 7" id="KW-0645">Protease</keyword>
<dbReference type="Gene3D" id="1.10.1370.10">
    <property type="entry name" value="Neurolysin, domain 3"/>
    <property type="match status" value="1"/>
</dbReference>
<dbReference type="Pfam" id="PF01432">
    <property type="entry name" value="Peptidase_M3"/>
    <property type="match status" value="1"/>
</dbReference>
<dbReference type="PANTHER" id="PTHR43660:SF1">
    <property type="entry name" value="DIPEPTIDYL CARBOXYPEPTIDASE"/>
    <property type="match status" value="1"/>
</dbReference>
<evidence type="ECO:0000256" key="1">
    <source>
        <dbReference type="ARBA" id="ARBA00006040"/>
    </source>
</evidence>
<dbReference type="InterPro" id="IPR024077">
    <property type="entry name" value="Neurolysin/TOP_dom2"/>
</dbReference>
<keyword evidence="3 7" id="KW-0479">Metal-binding</keyword>
<keyword evidence="8" id="KW-0732">Signal</keyword>
<evidence type="ECO:0000313" key="11">
    <source>
        <dbReference type="Proteomes" id="UP001597115"/>
    </source>
</evidence>
<gene>
    <name evidence="10" type="ORF">ACFSCW_12365</name>
</gene>
<proteinExistence type="inferred from homology"/>
<evidence type="ECO:0000256" key="6">
    <source>
        <dbReference type="ARBA" id="ARBA00023049"/>
    </source>
</evidence>
<dbReference type="Gene3D" id="3.40.390.10">
    <property type="entry name" value="Collagenase (Catalytic Domain)"/>
    <property type="match status" value="1"/>
</dbReference>
<dbReference type="InterPro" id="IPR034005">
    <property type="entry name" value="M3A_DCP"/>
</dbReference>